<dbReference type="OrthoDB" id="2884925at2759"/>
<feature type="domain" description="F-box" evidence="1">
    <location>
        <begin position="65"/>
        <end position="107"/>
    </location>
</feature>
<keyword evidence="3" id="KW-1185">Reference proteome</keyword>
<evidence type="ECO:0000313" key="3">
    <source>
        <dbReference type="Proteomes" id="UP000567179"/>
    </source>
</evidence>
<dbReference type="Gene3D" id="3.80.10.10">
    <property type="entry name" value="Ribonuclease Inhibitor"/>
    <property type="match status" value="1"/>
</dbReference>
<dbReference type="Pfam" id="PF12937">
    <property type="entry name" value="F-box-like"/>
    <property type="match status" value="1"/>
</dbReference>
<dbReference type="AlphaFoldDB" id="A0A8H5BKW9"/>
<dbReference type="PANTHER" id="PTHR31639">
    <property type="entry name" value="F-BOX PROTEIN-LIKE"/>
    <property type="match status" value="1"/>
</dbReference>
<dbReference type="InterPro" id="IPR001810">
    <property type="entry name" value="F-box_dom"/>
</dbReference>
<reference evidence="2 3" key="1">
    <citation type="journal article" date="2020" name="ISME J.">
        <title>Uncovering the hidden diversity of litter-decomposition mechanisms in mushroom-forming fungi.</title>
        <authorList>
            <person name="Floudas D."/>
            <person name="Bentzer J."/>
            <person name="Ahren D."/>
            <person name="Johansson T."/>
            <person name="Persson P."/>
            <person name="Tunlid A."/>
        </authorList>
    </citation>
    <scope>NUCLEOTIDE SEQUENCE [LARGE SCALE GENOMIC DNA]</scope>
    <source>
        <strain evidence="2 3">CBS 101986</strain>
    </source>
</reference>
<dbReference type="SUPFAM" id="SSF81383">
    <property type="entry name" value="F-box domain"/>
    <property type="match status" value="1"/>
</dbReference>
<proteinExistence type="predicted"/>
<protein>
    <recommendedName>
        <fullName evidence="1">F-box domain-containing protein</fullName>
    </recommendedName>
</protein>
<dbReference type="SUPFAM" id="SSF52047">
    <property type="entry name" value="RNI-like"/>
    <property type="match status" value="1"/>
</dbReference>
<evidence type="ECO:0000259" key="1">
    <source>
        <dbReference type="Pfam" id="PF12937"/>
    </source>
</evidence>
<dbReference type="InterPro" id="IPR036047">
    <property type="entry name" value="F-box-like_dom_sf"/>
</dbReference>
<organism evidence="2 3">
    <name type="scientific">Psilocybe cf. subviscida</name>
    <dbReference type="NCBI Taxonomy" id="2480587"/>
    <lineage>
        <taxon>Eukaryota</taxon>
        <taxon>Fungi</taxon>
        <taxon>Dikarya</taxon>
        <taxon>Basidiomycota</taxon>
        <taxon>Agaricomycotina</taxon>
        <taxon>Agaricomycetes</taxon>
        <taxon>Agaricomycetidae</taxon>
        <taxon>Agaricales</taxon>
        <taxon>Agaricineae</taxon>
        <taxon>Strophariaceae</taxon>
        <taxon>Psilocybe</taxon>
    </lineage>
</organism>
<name>A0A8H5BKW9_9AGAR</name>
<comment type="caution">
    <text evidence="2">The sequence shown here is derived from an EMBL/GenBank/DDBJ whole genome shotgun (WGS) entry which is preliminary data.</text>
</comment>
<dbReference type="InterPro" id="IPR032675">
    <property type="entry name" value="LRR_dom_sf"/>
</dbReference>
<dbReference type="PANTHER" id="PTHR31639:SF256">
    <property type="entry name" value="OS07G0242900 PROTEIN"/>
    <property type="match status" value="1"/>
</dbReference>
<dbReference type="Gene3D" id="1.20.1280.50">
    <property type="match status" value="1"/>
</dbReference>
<sequence length="534" mass="60079">MSGISPKEIRKLVDELIVKLDAHSSFSGSNTRKITHEHERASNITTKDILALQLLKTLCNRYAPISQLPNETLIEIFTKADHPDGIGQTCKHWRLLAVGTPALWTRLPTHHHDLALRFLERSKKAPLDVYISKRTAFTTASAILKNIHRIQRLHVTQSSRYLTGIPEVHRIAPHLEDLSIEAWWDGAETFIFSPDAFGVTTALCKLELNNVCLDWCILEFPALTHLSLHDVKVTHDVTGTEFTTTLRGMPLLQDLSMSFGDIELRDYSTATLFEPLHLPQLTDLDIRPRSHRNHIDHFLTHATLPRLRTLHVDYGNDPVDHSPMVRTLASAIQNGDAHPLESLSITSESITITSLPYSLDDGSYIEILLPSVTQEDFDTDDFTMATHILSCTTPTGSEDFSPLVRLAMGSLDLTGDELQQLFGSLPHLEHAEFSWKLAGSFIEALSIPLDHRPDSPIPFPRLNSVEWYGHGFRDSSYPDPELFHALIDCLMQRCEYGVPIHDLVLKCCKLAADPIEAKLLKEIVVNVRVTSGYW</sequence>
<dbReference type="Proteomes" id="UP000567179">
    <property type="component" value="Unassembled WGS sequence"/>
</dbReference>
<gene>
    <name evidence="2" type="ORF">D9619_010058</name>
</gene>
<accession>A0A8H5BKW9</accession>
<evidence type="ECO:0000313" key="2">
    <source>
        <dbReference type="EMBL" id="KAF5325014.1"/>
    </source>
</evidence>
<dbReference type="EMBL" id="JAACJJ010000015">
    <property type="protein sequence ID" value="KAF5325014.1"/>
    <property type="molecule type" value="Genomic_DNA"/>
</dbReference>